<protein>
    <submittedName>
        <fullName evidence="3">Retrotransposon gag domain-containing protein</fullName>
    </submittedName>
</protein>
<dbReference type="AlphaFoldDB" id="A0A5S6Q2X4"/>
<organism evidence="2 3">
    <name type="scientific">Trichuris muris</name>
    <name type="common">Mouse whipworm</name>
    <dbReference type="NCBI Taxonomy" id="70415"/>
    <lineage>
        <taxon>Eukaryota</taxon>
        <taxon>Metazoa</taxon>
        <taxon>Ecdysozoa</taxon>
        <taxon>Nematoda</taxon>
        <taxon>Enoplea</taxon>
        <taxon>Dorylaimia</taxon>
        <taxon>Trichinellida</taxon>
        <taxon>Trichuridae</taxon>
        <taxon>Trichuris</taxon>
    </lineage>
</organism>
<name>A0A5S6Q2X4_TRIMR</name>
<proteinExistence type="predicted"/>
<keyword evidence="2" id="KW-1185">Reference proteome</keyword>
<reference evidence="3" key="1">
    <citation type="submission" date="2019-12" db="UniProtKB">
        <authorList>
            <consortium name="WormBaseParasite"/>
        </authorList>
    </citation>
    <scope>IDENTIFICATION</scope>
</reference>
<evidence type="ECO:0000313" key="2">
    <source>
        <dbReference type="Proteomes" id="UP000046395"/>
    </source>
</evidence>
<sequence>MGGVTVGEGATVSDRGRTGESLTPMVAPLPMLAASTPNALQWLERLDAFFDMHGTAEERKAAMLRFCLTDELRQVLPGLGVEAGDSYGKVRQTLLTYLHEDSGGIVARNLFFSRRQQGNESLQAFMANLRILCAQVFPTVNKTEQGTLLVDQFTRGVHSDMVRAALI</sequence>
<evidence type="ECO:0000313" key="3">
    <source>
        <dbReference type="WBParaSite" id="TMUE_0000001317.1"/>
    </source>
</evidence>
<accession>A0A5S6Q2X4</accession>
<dbReference type="STRING" id="70415.A0A5S6Q2X4"/>
<dbReference type="WBParaSite" id="TMUE_0000001317.1">
    <property type="protein sequence ID" value="TMUE_0000001317.1"/>
    <property type="gene ID" value="WBGene00297219"/>
</dbReference>
<evidence type="ECO:0000256" key="1">
    <source>
        <dbReference type="SAM" id="MobiDB-lite"/>
    </source>
</evidence>
<dbReference type="Proteomes" id="UP000046395">
    <property type="component" value="Unassembled WGS sequence"/>
</dbReference>
<feature type="region of interest" description="Disordered" evidence="1">
    <location>
        <begin position="1"/>
        <end position="21"/>
    </location>
</feature>